<dbReference type="InterPro" id="IPR005565">
    <property type="entry name" value="Hemolysn_activator_HlyB_C"/>
</dbReference>
<evidence type="ECO:0008006" key="8">
    <source>
        <dbReference type="Google" id="ProtNLM"/>
    </source>
</evidence>
<gene>
    <name evidence="6" type="ORF">NMP03_09300</name>
</gene>
<keyword evidence="3" id="KW-0998">Cell outer membrane</keyword>
<dbReference type="PANTHER" id="PTHR34597">
    <property type="entry name" value="SLR1661 PROTEIN"/>
    <property type="match status" value="1"/>
</dbReference>
<dbReference type="EMBL" id="CP101740">
    <property type="protein sequence ID" value="UUL81413.1"/>
    <property type="molecule type" value="Genomic_DNA"/>
</dbReference>
<dbReference type="PANTHER" id="PTHR34597:SF6">
    <property type="entry name" value="BLR6126 PROTEIN"/>
    <property type="match status" value="1"/>
</dbReference>
<reference evidence="6" key="1">
    <citation type="submission" date="2022-07" db="EMBL/GenBank/DDBJ databases">
        <title>Sphingomonas sp. nov., a novel bacterium isolated from the north slope of the Mount Everest.</title>
        <authorList>
            <person name="Cui X."/>
            <person name="Liu Y."/>
        </authorList>
    </citation>
    <scope>NUCLEOTIDE SEQUENCE</scope>
    <source>
        <strain evidence="6">S5-59</strain>
    </source>
</reference>
<keyword evidence="1" id="KW-0472">Membrane</keyword>
<proteinExistence type="predicted"/>
<dbReference type="InterPro" id="IPR013686">
    <property type="entry name" value="Polypept-transport_assoc_ShlB"/>
</dbReference>
<feature type="domain" description="Haemolysin activator HlyB C-terminal" evidence="4">
    <location>
        <begin position="196"/>
        <end position="503"/>
    </location>
</feature>
<keyword evidence="2" id="KW-0812">Transmembrane</keyword>
<evidence type="ECO:0000313" key="7">
    <source>
        <dbReference type="Proteomes" id="UP001058533"/>
    </source>
</evidence>
<dbReference type="InterPro" id="IPR051544">
    <property type="entry name" value="TPS_OM_transporter"/>
</dbReference>
<feature type="domain" description="Polypeptide-transport-associated ShlB-type" evidence="5">
    <location>
        <begin position="64"/>
        <end position="135"/>
    </location>
</feature>
<name>A0ABY5L5S0_9SPHN</name>
<dbReference type="Gene3D" id="3.10.20.310">
    <property type="entry name" value="membrane protein fhac"/>
    <property type="match status" value="1"/>
</dbReference>
<dbReference type="RefSeq" id="WP_256505083.1">
    <property type="nucleotide sequence ID" value="NZ_CP101740.1"/>
</dbReference>
<dbReference type="Gene3D" id="2.40.160.50">
    <property type="entry name" value="membrane protein fhac: a member of the omp85/tpsb transporter family"/>
    <property type="match status" value="1"/>
</dbReference>
<organism evidence="6 7">
    <name type="scientific">Sphingomonas qomolangmaensis</name>
    <dbReference type="NCBI Taxonomy" id="2918765"/>
    <lineage>
        <taxon>Bacteria</taxon>
        <taxon>Pseudomonadati</taxon>
        <taxon>Pseudomonadota</taxon>
        <taxon>Alphaproteobacteria</taxon>
        <taxon>Sphingomonadales</taxon>
        <taxon>Sphingomonadaceae</taxon>
        <taxon>Sphingomonas</taxon>
    </lineage>
</organism>
<evidence type="ECO:0000259" key="5">
    <source>
        <dbReference type="Pfam" id="PF08479"/>
    </source>
</evidence>
<protein>
    <recommendedName>
        <fullName evidence="8">ShlB/FhaC/HecB family hemolysin secretion/activation protein</fullName>
    </recommendedName>
</protein>
<accession>A0ABY5L5S0</accession>
<evidence type="ECO:0000256" key="3">
    <source>
        <dbReference type="ARBA" id="ARBA00023237"/>
    </source>
</evidence>
<keyword evidence="7" id="KW-1185">Reference proteome</keyword>
<evidence type="ECO:0000256" key="1">
    <source>
        <dbReference type="ARBA" id="ARBA00022452"/>
    </source>
</evidence>
<sequence length="542" mass="57781">MGLPATAYAQNALDRVDPVQTDREALANEPVAPPPKPKPTIAVDSPLATVERAPTATRGVLVGAIVVTGLQALAPEAFADIVAENVGQTKDREALALLATTIAKRARSLGYVFASATIEPQRMASGVLVIRIDEGRIDRLRIDGHHNQAVARTLNELVGTGPVKLDALERRLLIAGDVPGMRVYGARFAREDGAGVLVVRVAANRLRARAVLENDGSRPIGPEQLRLDADVASLLSAADELSVTYVTTPFEPGELNYGRVRYATRVSSAGTEIGLVATVSATDPGAYLEDSGIEGRSWFAGVNVLQPLVRSRDTSLWFEGDLGVRTLRQYRADILARHDRVVALRAGLYGHTQWAGGRLRANVTVSQGLSLLDATQIGDPLASRRDASATFTTLTSWADWIATLGGPVSMRLAVRSQLSTDPLLISEEIGIGGGAFLRGYNYNERSGDQGAMAMGELRYDWKEPLGGLVRRSQFYAFADGGKVTNLADGRGSGSLASGGGGVRTLVTRGLNADFELAVPLSGPRYDTGNADPRFNFRLAKSF</sequence>
<keyword evidence="1" id="KW-1134">Transmembrane beta strand</keyword>
<dbReference type="Proteomes" id="UP001058533">
    <property type="component" value="Chromosome"/>
</dbReference>
<dbReference type="Pfam" id="PF03865">
    <property type="entry name" value="ShlB"/>
    <property type="match status" value="1"/>
</dbReference>
<evidence type="ECO:0000256" key="2">
    <source>
        <dbReference type="ARBA" id="ARBA00022692"/>
    </source>
</evidence>
<evidence type="ECO:0000313" key="6">
    <source>
        <dbReference type="EMBL" id="UUL81413.1"/>
    </source>
</evidence>
<dbReference type="Pfam" id="PF08479">
    <property type="entry name" value="POTRA_2"/>
    <property type="match status" value="1"/>
</dbReference>
<evidence type="ECO:0000259" key="4">
    <source>
        <dbReference type="Pfam" id="PF03865"/>
    </source>
</evidence>